<keyword evidence="3 7" id="KW-0238">DNA-binding</keyword>
<dbReference type="FunFam" id="1.10.10.10:FF:000001">
    <property type="entry name" value="LysR family transcriptional regulator"/>
    <property type="match status" value="1"/>
</dbReference>
<evidence type="ECO:0000313" key="6">
    <source>
        <dbReference type="EMBL" id="GEN24738.1"/>
    </source>
</evidence>
<feature type="domain" description="HTH lysR-type" evidence="5">
    <location>
        <begin position="3"/>
        <end position="60"/>
    </location>
</feature>
<organism evidence="7 8">
    <name type="scientific">Halomonas cupida</name>
    <dbReference type="NCBI Taxonomy" id="44933"/>
    <lineage>
        <taxon>Bacteria</taxon>
        <taxon>Pseudomonadati</taxon>
        <taxon>Pseudomonadota</taxon>
        <taxon>Gammaproteobacteria</taxon>
        <taxon>Oceanospirillales</taxon>
        <taxon>Halomonadaceae</taxon>
        <taxon>Halomonas</taxon>
    </lineage>
</organism>
<dbReference type="SUPFAM" id="SSF46785">
    <property type="entry name" value="Winged helix' DNA-binding domain"/>
    <property type="match status" value="1"/>
</dbReference>
<dbReference type="STRING" id="44933.SAMN05660971_00957"/>
<sequence length="300" mass="34234">MRIEIRHLRAFIEVADCLHFRRAAERLNVAQPALSRTIAQLEEAVGETLFKRNNRQVQLTEPGRVMLEESHQILTLLERAVIKTQRAGRGEVGRLIIGYTDFAITGRLPMILDDFRHWHPDIHFDLNFGSTAQQISHLQNRHLDFGFLTGPNLTPGLASRPIQRDHFIAAVSEQHPLATRNSIRLEELAHEPFIVGTTQMWQHFRRKLDDICAKAGFQPYVAQETFNSETIFGFVACNFGVTVHLECASNYVRKGVRILPLSNVDDSLVTEIVWRDESLSPVQKAFLDRLEVMLPAPEDI</sequence>
<dbReference type="OrthoDB" id="8850588at2"/>
<keyword evidence="2" id="KW-0805">Transcription regulation</keyword>
<evidence type="ECO:0000256" key="3">
    <source>
        <dbReference type="ARBA" id="ARBA00023125"/>
    </source>
</evidence>
<dbReference type="PRINTS" id="PR00039">
    <property type="entry name" value="HTHLYSR"/>
</dbReference>
<dbReference type="RefSeq" id="WP_073433897.1">
    <property type="nucleotide sequence ID" value="NZ_BJXU01000108.1"/>
</dbReference>
<dbReference type="InterPro" id="IPR036390">
    <property type="entry name" value="WH_DNA-bd_sf"/>
</dbReference>
<keyword evidence="4" id="KW-0804">Transcription</keyword>
<dbReference type="GO" id="GO:0003700">
    <property type="term" value="F:DNA-binding transcription factor activity"/>
    <property type="evidence" value="ECO:0007669"/>
    <property type="project" value="InterPro"/>
</dbReference>
<dbReference type="InterPro" id="IPR005119">
    <property type="entry name" value="LysR_subst-bd"/>
</dbReference>
<dbReference type="CDD" id="cd08414">
    <property type="entry name" value="PBP2_LTTR_aromatics_like"/>
    <property type="match status" value="1"/>
</dbReference>
<evidence type="ECO:0000256" key="2">
    <source>
        <dbReference type="ARBA" id="ARBA00023015"/>
    </source>
</evidence>
<dbReference type="EMBL" id="BJXU01000108">
    <property type="protein sequence ID" value="GEN24738.1"/>
    <property type="molecule type" value="Genomic_DNA"/>
</dbReference>
<dbReference type="PROSITE" id="PS50931">
    <property type="entry name" value="HTH_LYSR"/>
    <property type="match status" value="1"/>
</dbReference>
<dbReference type="PANTHER" id="PTHR30346">
    <property type="entry name" value="TRANSCRIPTIONAL DUAL REGULATOR HCAR-RELATED"/>
    <property type="match status" value="1"/>
</dbReference>
<dbReference type="Pfam" id="PF00126">
    <property type="entry name" value="HTH_1"/>
    <property type="match status" value="1"/>
</dbReference>
<keyword evidence="9" id="KW-1185">Reference proteome</keyword>
<gene>
    <name evidence="6" type="ORF">HCU01_26870</name>
    <name evidence="7" type="ORF">SAMN05660971_00957</name>
</gene>
<reference evidence="6 9" key="2">
    <citation type="submission" date="2019-07" db="EMBL/GenBank/DDBJ databases">
        <title>Whole genome shotgun sequence of Halomonas cupida NBRC 102219.</title>
        <authorList>
            <person name="Hosoyama A."/>
            <person name="Uohara A."/>
            <person name="Ohji S."/>
            <person name="Ichikawa N."/>
        </authorList>
    </citation>
    <scope>NUCLEOTIDE SEQUENCE [LARGE SCALE GENOMIC DNA]</scope>
    <source>
        <strain evidence="6 9">NBRC 102219</strain>
    </source>
</reference>
<accession>A0A1M7C490</accession>
<dbReference type="GO" id="GO:0032993">
    <property type="term" value="C:protein-DNA complex"/>
    <property type="evidence" value="ECO:0007669"/>
    <property type="project" value="TreeGrafter"/>
</dbReference>
<evidence type="ECO:0000313" key="8">
    <source>
        <dbReference type="Proteomes" id="UP000184123"/>
    </source>
</evidence>
<dbReference type="Gene3D" id="1.10.10.10">
    <property type="entry name" value="Winged helix-like DNA-binding domain superfamily/Winged helix DNA-binding domain"/>
    <property type="match status" value="1"/>
</dbReference>
<dbReference type="InterPro" id="IPR036388">
    <property type="entry name" value="WH-like_DNA-bd_sf"/>
</dbReference>
<proteinExistence type="inferred from homology"/>
<dbReference type="Proteomes" id="UP000184123">
    <property type="component" value="Unassembled WGS sequence"/>
</dbReference>
<evidence type="ECO:0000313" key="9">
    <source>
        <dbReference type="Proteomes" id="UP000321726"/>
    </source>
</evidence>
<dbReference type="SUPFAM" id="SSF53850">
    <property type="entry name" value="Periplasmic binding protein-like II"/>
    <property type="match status" value="1"/>
</dbReference>
<dbReference type="GO" id="GO:0003677">
    <property type="term" value="F:DNA binding"/>
    <property type="evidence" value="ECO:0007669"/>
    <property type="project" value="UniProtKB-KW"/>
</dbReference>
<reference evidence="7 8" key="1">
    <citation type="submission" date="2016-11" db="EMBL/GenBank/DDBJ databases">
        <authorList>
            <person name="Jaros S."/>
            <person name="Januszkiewicz K."/>
            <person name="Wedrychowicz H."/>
        </authorList>
    </citation>
    <scope>NUCLEOTIDE SEQUENCE [LARGE SCALE GENOMIC DNA]</scope>
    <source>
        <strain evidence="7 8">DSM 4740</strain>
    </source>
</reference>
<dbReference type="PANTHER" id="PTHR30346:SF28">
    <property type="entry name" value="HTH-TYPE TRANSCRIPTIONAL REGULATOR CYNR"/>
    <property type="match status" value="1"/>
</dbReference>
<name>A0A1M7C490_9GAMM</name>
<evidence type="ECO:0000313" key="7">
    <source>
        <dbReference type="EMBL" id="SHL61987.1"/>
    </source>
</evidence>
<comment type="similarity">
    <text evidence="1">Belongs to the LysR transcriptional regulatory family.</text>
</comment>
<evidence type="ECO:0000256" key="1">
    <source>
        <dbReference type="ARBA" id="ARBA00009437"/>
    </source>
</evidence>
<dbReference type="Gene3D" id="3.40.190.10">
    <property type="entry name" value="Periplasmic binding protein-like II"/>
    <property type="match status" value="2"/>
</dbReference>
<evidence type="ECO:0000256" key="4">
    <source>
        <dbReference type="ARBA" id="ARBA00023163"/>
    </source>
</evidence>
<protein>
    <submittedName>
        <fullName evidence="7">DNA-binding transcriptional regulator, LysR family</fullName>
    </submittedName>
    <submittedName>
        <fullName evidence="6">LysR family transcriptional regulator</fullName>
    </submittedName>
</protein>
<evidence type="ECO:0000259" key="5">
    <source>
        <dbReference type="PROSITE" id="PS50931"/>
    </source>
</evidence>
<dbReference type="EMBL" id="FRCA01000002">
    <property type="protein sequence ID" value="SHL61987.1"/>
    <property type="molecule type" value="Genomic_DNA"/>
</dbReference>
<dbReference type="Pfam" id="PF03466">
    <property type="entry name" value="LysR_substrate"/>
    <property type="match status" value="1"/>
</dbReference>
<dbReference type="Proteomes" id="UP000321726">
    <property type="component" value="Unassembled WGS sequence"/>
</dbReference>
<dbReference type="AlphaFoldDB" id="A0A1M7C490"/>
<dbReference type="InterPro" id="IPR000847">
    <property type="entry name" value="LysR_HTH_N"/>
</dbReference>